<dbReference type="PANTHER" id="PTHR31616:SF0">
    <property type="entry name" value="GLUCAN 1,4-ALPHA-GLUCOSIDASE"/>
    <property type="match status" value="1"/>
</dbReference>
<dbReference type="Gene3D" id="1.50.10.10">
    <property type="match status" value="1"/>
</dbReference>
<feature type="domain" description="GH15-like" evidence="1">
    <location>
        <begin position="209"/>
        <end position="562"/>
    </location>
</feature>
<dbReference type="RefSeq" id="WP_377511347.1">
    <property type="nucleotide sequence ID" value="NZ_JBHULU010000022.1"/>
</dbReference>
<comment type="caution">
    <text evidence="3">The sequence shown here is derived from an EMBL/GenBank/DDBJ whole genome shotgun (WGS) entry which is preliminary data.</text>
</comment>
<dbReference type="InterPro" id="IPR045582">
    <property type="entry name" value="Trehalase-like_N"/>
</dbReference>
<organism evidence="3 4">
    <name type="scientific">Pontibacter locisalis</name>
    <dbReference type="NCBI Taxonomy" id="1719035"/>
    <lineage>
        <taxon>Bacteria</taxon>
        <taxon>Pseudomonadati</taxon>
        <taxon>Bacteroidota</taxon>
        <taxon>Cytophagia</taxon>
        <taxon>Cytophagales</taxon>
        <taxon>Hymenobacteraceae</taxon>
        <taxon>Pontibacter</taxon>
    </lineage>
</organism>
<keyword evidence="4" id="KW-1185">Reference proteome</keyword>
<dbReference type="InterPro" id="IPR011613">
    <property type="entry name" value="GH15-like"/>
</dbReference>
<dbReference type="EMBL" id="JBHULU010000022">
    <property type="protein sequence ID" value="MFD2515807.1"/>
    <property type="molecule type" value="Genomic_DNA"/>
</dbReference>
<protein>
    <submittedName>
        <fullName evidence="3">Glycoside hydrolase family 15 protein</fullName>
    </submittedName>
</protein>
<evidence type="ECO:0000313" key="3">
    <source>
        <dbReference type="EMBL" id="MFD2515807.1"/>
    </source>
</evidence>
<dbReference type="InterPro" id="IPR008928">
    <property type="entry name" value="6-hairpin_glycosidase_sf"/>
</dbReference>
<dbReference type="Pfam" id="PF19291">
    <property type="entry name" value="TREH_N"/>
    <property type="match status" value="1"/>
</dbReference>
<accession>A0ABW5IRZ5</accession>
<dbReference type="InterPro" id="IPR012341">
    <property type="entry name" value="6hp_glycosidase-like_sf"/>
</dbReference>
<gene>
    <name evidence="3" type="ORF">ACFSRY_18185</name>
</gene>
<sequence length="574" mass="65808">MKTQHINIQDLAMIGDRRTCALLDKSGNIVWYCPKRFDSPSYFAALLDAEAGGSWSLEVEGIELEKRNYLEDSAVLQTYLTHKSGSLLLEDWMPLDASFYGICRELSASPVSYTTRIAYRPNYNRRKPELEVLGERHVSLEFDFHVHASHPMEIVDDIIICHVPAGEKAWFILAEKYLDRPLELMEEARELTLKNWRKVSQRITYKGPYEEQVRNSLRLLRLLTYAQNGGIIAAATTSLPEVPGGERNYDYRYVWLRDAAMIVSALARAGSDGEEERKFLSFMCSAMHRIPKPVVPMLTLDEQPAGTQQELDFKGYKNSKPVQYGNGASNQLQLDANSNVIIAAKVIYNRYDTREHWDTVEQMAEFLVDNWEKPDHGIWEETQKHQYTSSKVVASISLHYISEHSQDEAQKKRWQDTSKEIRKYIDENCITSDGAYAVYAGSEDVDVTAALFPVWGFIEADTPQMLKTIERLEKEYCQQNLYRRHLVDYDSRKEGAFLAGTCWVAQYWVMRQDKEKFEQIIGAVLNFMNDAGIMPEEGDPETGEWLGNVPQAFVHASLIGAIIDYKNEFYKSGS</sequence>
<evidence type="ECO:0000313" key="4">
    <source>
        <dbReference type="Proteomes" id="UP001597544"/>
    </source>
</evidence>
<name>A0ABW5IRZ5_9BACT</name>
<evidence type="ECO:0000259" key="2">
    <source>
        <dbReference type="Pfam" id="PF19291"/>
    </source>
</evidence>
<keyword evidence="3" id="KW-0378">Hydrolase</keyword>
<evidence type="ECO:0000259" key="1">
    <source>
        <dbReference type="Pfam" id="PF00723"/>
    </source>
</evidence>
<feature type="domain" description="Trehalase-like N-terminal" evidence="2">
    <location>
        <begin position="6"/>
        <end position="130"/>
    </location>
</feature>
<reference evidence="4" key="1">
    <citation type="journal article" date="2019" name="Int. J. Syst. Evol. Microbiol.">
        <title>The Global Catalogue of Microorganisms (GCM) 10K type strain sequencing project: providing services to taxonomists for standard genome sequencing and annotation.</title>
        <authorList>
            <consortium name="The Broad Institute Genomics Platform"/>
            <consortium name="The Broad Institute Genome Sequencing Center for Infectious Disease"/>
            <person name="Wu L."/>
            <person name="Ma J."/>
        </authorList>
    </citation>
    <scope>NUCLEOTIDE SEQUENCE [LARGE SCALE GENOMIC DNA]</scope>
    <source>
        <strain evidence="4">KCTC 42498</strain>
    </source>
</reference>
<dbReference type="Proteomes" id="UP001597544">
    <property type="component" value="Unassembled WGS sequence"/>
</dbReference>
<dbReference type="SUPFAM" id="SSF48208">
    <property type="entry name" value="Six-hairpin glycosidases"/>
    <property type="match status" value="1"/>
</dbReference>
<dbReference type="Pfam" id="PF00723">
    <property type="entry name" value="Glyco_hydro_15"/>
    <property type="match status" value="1"/>
</dbReference>
<proteinExistence type="predicted"/>
<dbReference type="PANTHER" id="PTHR31616">
    <property type="entry name" value="TREHALASE"/>
    <property type="match status" value="1"/>
</dbReference>
<dbReference type="GO" id="GO:0016787">
    <property type="term" value="F:hydrolase activity"/>
    <property type="evidence" value="ECO:0007669"/>
    <property type="project" value="UniProtKB-KW"/>
</dbReference>